<reference evidence="2" key="2">
    <citation type="submission" date="2012-10" db="EMBL/GenBank/DDBJ databases">
        <authorList>
            <consortium name="The Broad Institute Genome Sequencing Platform"/>
            <consortium name="The Broad Institute Genome Sequencing Center for Infectious Disease"/>
            <person name="Cuomo C."/>
            <person name="Troemel E."/>
            <person name="Walker B."/>
            <person name="Young S.K."/>
            <person name="Zeng Q."/>
            <person name="Gargeya S."/>
            <person name="Fitzgerald M."/>
            <person name="Haas B."/>
            <person name="Abouelleil A."/>
            <person name="Alvarado L."/>
            <person name="Arachchi H.M."/>
            <person name="Berlin A.M."/>
            <person name="Chapman S.B."/>
            <person name="Goldberg J."/>
            <person name="Griggs A."/>
            <person name="Gujja S."/>
            <person name="Hansen M."/>
            <person name="Howarth C."/>
            <person name="Imamovic A."/>
            <person name="Larimer J."/>
            <person name="McCowan C."/>
            <person name="Murphy C."/>
            <person name="Neiman D."/>
            <person name="Pearson M."/>
            <person name="Priest M."/>
            <person name="Roberts A."/>
            <person name="Saif S."/>
            <person name="Shea T."/>
            <person name="Sisk P."/>
            <person name="Sykes S."/>
            <person name="Wortman J."/>
            <person name="Nusbaum C."/>
            <person name="Birren B."/>
        </authorList>
    </citation>
    <scope>NUCLEOTIDE SEQUENCE</scope>
    <source>
        <strain evidence="2">ERTm6</strain>
    </source>
</reference>
<dbReference type="HOGENOM" id="CLU_2722771_0_0_1"/>
<evidence type="ECO:0000313" key="1">
    <source>
        <dbReference type="EMBL" id="EHY66192.1"/>
    </source>
</evidence>
<reference evidence="1" key="1">
    <citation type="submission" date="2011-03" db="EMBL/GenBank/DDBJ databases">
        <title>The Genome Sequence of Nematocida sp1 strain ERTm2.</title>
        <authorList>
            <consortium name="The Broad Institute Genome Sequencing Platform"/>
            <consortium name="The Broad Institute Genome Sequencing Center for Infectious Disease"/>
            <person name="Cuomo C."/>
            <person name="Troemel E."/>
            <person name="Young S.K."/>
            <person name="Zeng Q."/>
            <person name="Gargeya S."/>
            <person name="Fitzgerald M."/>
            <person name="Haas B."/>
            <person name="Abouelleil A."/>
            <person name="Alvarado L."/>
            <person name="Arachchi H.M."/>
            <person name="Berlin A."/>
            <person name="Brown A."/>
            <person name="Chapman S.B."/>
            <person name="Chen Z."/>
            <person name="Dunbar C."/>
            <person name="Freedman E."/>
            <person name="Gearin G."/>
            <person name="Gellesch M."/>
            <person name="Goldberg J."/>
            <person name="Griggs A."/>
            <person name="Gujja S."/>
            <person name="Heilman E.R."/>
            <person name="Heiman D."/>
            <person name="Howarth C."/>
            <person name="Larson L."/>
            <person name="Lui A."/>
            <person name="MacDonald P.J.P."/>
            <person name="Mehta T."/>
            <person name="Montmayeur A."/>
            <person name="Murphy C."/>
            <person name="Neiman D."/>
            <person name="Pearson M."/>
            <person name="Priest M."/>
            <person name="Roberts A."/>
            <person name="Saif S."/>
            <person name="Shea T."/>
            <person name="Shenoy N."/>
            <person name="Sisk P."/>
            <person name="Stolte C."/>
            <person name="Sykes S."/>
            <person name="White J."/>
            <person name="Yandava C."/>
            <person name="Wortman J."/>
            <person name="Nusbaum C."/>
            <person name="Birren B."/>
        </authorList>
    </citation>
    <scope>NUCLEOTIDE SEQUENCE</scope>
    <source>
        <strain evidence="1">ERTm2</strain>
    </source>
</reference>
<dbReference type="Proteomes" id="UP000054524">
    <property type="component" value="Unassembled WGS sequence"/>
</dbReference>
<dbReference type="EMBL" id="AKIJ01000003">
    <property type="protein sequence ID" value="KFG26142.1"/>
    <property type="molecule type" value="Genomic_DNA"/>
</dbReference>
<dbReference type="EMBL" id="JH604634">
    <property type="protein sequence ID" value="EHY66192.1"/>
    <property type="molecule type" value="Genomic_DNA"/>
</dbReference>
<keyword evidence="3" id="KW-1185">Reference proteome</keyword>
<dbReference type="Proteomes" id="UP000005622">
    <property type="component" value="Unassembled WGS sequence"/>
</dbReference>
<gene>
    <name evidence="1" type="ORF">NERG_00888</name>
    <name evidence="2" type="ORF">NESG_01258</name>
</gene>
<evidence type="ECO:0000313" key="3">
    <source>
        <dbReference type="Proteomes" id="UP000054524"/>
    </source>
</evidence>
<protein>
    <submittedName>
        <fullName evidence="1">Uncharacterized protein</fullName>
    </submittedName>
</protein>
<name>H8ZBD9_NEMA1</name>
<reference evidence="2 3" key="3">
    <citation type="journal article" date="2014" name="Genome Announc.">
        <title>Genome Sequence of the Microsporidian Species Nematocida sp1 Strain ERTm6 (ATCC PRA-372).</title>
        <authorList>
            <person name="Bakowski M.A."/>
            <person name="Priest M."/>
            <person name="Young S."/>
            <person name="Cuomo C.A."/>
            <person name="Troemel E.R."/>
        </authorList>
    </citation>
    <scope>NUCLEOTIDE SEQUENCE [LARGE SCALE GENOMIC DNA]</scope>
    <source>
        <strain evidence="2 3">ERTm6</strain>
    </source>
</reference>
<proteinExistence type="predicted"/>
<dbReference type="OrthoDB" id="2189564at2759"/>
<organism evidence="1">
    <name type="scientific">Nematocida ausubeli (strain ATCC PRA-371 / ERTm2)</name>
    <name type="common">Nematode killer fungus</name>
    <dbReference type="NCBI Taxonomy" id="1913371"/>
    <lineage>
        <taxon>Eukaryota</taxon>
        <taxon>Fungi</taxon>
        <taxon>Fungi incertae sedis</taxon>
        <taxon>Microsporidia</taxon>
        <taxon>Nematocida</taxon>
    </lineage>
</organism>
<dbReference type="AlphaFoldDB" id="H8ZBD9"/>
<accession>H8ZBD9</accession>
<accession>A0A086J1X4</accession>
<sequence length="72" mass="8592">MDKKKEYEEEIGSILRKVMETSYQRKRNSEKILSLLKSIREETEPEEVSQSLITEYMSLRERVLKNLGVNEK</sequence>
<evidence type="ECO:0000313" key="2">
    <source>
        <dbReference type="EMBL" id="KFG26142.1"/>
    </source>
</evidence>